<evidence type="ECO:0000313" key="2">
    <source>
        <dbReference type="Proteomes" id="UP000627781"/>
    </source>
</evidence>
<reference evidence="1 2" key="1">
    <citation type="submission" date="2020-08" db="EMBL/GenBank/DDBJ databases">
        <title>A Genomic Blueprint of the Chicken Gut Microbiome.</title>
        <authorList>
            <person name="Gilroy R."/>
            <person name="Ravi A."/>
            <person name="Getino M."/>
            <person name="Pursley I."/>
            <person name="Horton D.L."/>
            <person name="Alikhan N.-F."/>
            <person name="Baker D."/>
            <person name="Gharbi K."/>
            <person name="Hall N."/>
            <person name="Watson M."/>
            <person name="Adriaenssens E.M."/>
            <person name="Foster-Nyarko E."/>
            <person name="Jarju S."/>
            <person name="Secka A."/>
            <person name="Antonio M."/>
            <person name="Oren A."/>
            <person name="Chaudhuri R."/>
            <person name="La Ragione R.M."/>
            <person name="Hildebrand F."/>
            <person name="Pallen M.J."/>
        </authorList>
    </citation>
    <scope>NUCLEOTIDE SEQUENCE [LARGE SCALE GENOMIC DNA]</scope>
    <source>
        <strain evidence="1 2">Sa3CVN1</strain>
    </source>
</reference>
<proteinExistence type="predicted"/>
<accession>A0ABR8PXJ0</accession>
<gene>
    <name evidence="1" type="ORF">H9661_16210</name>
</gene>
<comment type="caution">
    <text evidence="1">The sequence shown here is derived from an EMBL/GenBank/DDBJ whole genome shotgun (WGS) entry which is preliminary data.</text>
</comment>
<organism evidence="1 2">
    <name type="scientific">Clostridium cibarium</name>
    <dbReference type="NCBI Taxonomy" id="2762247"/>
    <lineage>
        <taxon>Bacteria</taxon>
        <taxon>Bacillati</taxon>
        <taxon>Bacillota</taxon>
        <taxon>Clostridia</taxon>
        <taxon>Eubacteriales</taxon>
        <taxon>Clostridiaceae</taxon>
        <taxon>Clostridium</taxon>
    </lineage>
</organism>
<evidence type="ECO:0000313" key="1">
    <source>
        <dbReference type="EMBL" id="MBD7912896.1"/>
    </source>
</evidence>
<sequence>MKSAYFIPTNRKIERCANSYIKEIVYAKENYSLDIPFIVVETNDFDFVKENHKVLANLKKQYPNVEIIHMTTDIQKKYFDKLFEGIESGEQIKNIFTNTESNYGTTMNKISLLTCSLGAEAFHRRDSDTCLIFDEMSDVRNVYPIEYELKYLGKRIKELADKGISVPNEVNKDKEITVVGGNYFGEWNLDVKDFARKSFEIIYKLYELLGFEKDSIKEICDEAFRFDVQFEDRDKLTLVTSVNDGLNPDCGNVAVYKLFEYLPNVPGKNTLAADYFMFDTATALGLPSLHHTRTVFHEYHSERFEFERKNRYWYGVAKFADYFNNYGTIYNDNINDEFSSEKKLISEPIMNMLKESISEFENLSKDERIDRIKQIASQVLIPFDESYGKIGENLLKNVEGYINEADDDYKKHIMLLDNWNSIISKAKTIDIRKFIGGFNE</sequence>
<dbReference type="EMBL" id="JACSRA010000030">
    <property type="protein sequence ID" value="MBD7912896.1"/>
    <property type="molecule type" value="Genomic_DNA"/>
</dbReference>
<dbReference type="RefSeq" id="WP_191769808.1">
    <property type="nucleotide sequence ID" value="NZ_JACSRA010000030.1"/>
</dbReference>
<dbReference type="Proteomes" id="UP000627781">
    <property type="component" value="Unassembled WGS sequence"/>
</dbReference>
<dbReference type="Pfam" id="PF19787">
    <property type="entry name" value="DUF6271"/>
    <property type="match status" value="1"/>
</dbReference>
<dbReference type="InterPro" id="IPR046238">
    <property type="entry name" value="DUF6271"/>
</dbReference>
<protein>
    <submittedName>
        <fullName evidence="1">Uncharacterized protein</fullName>
    </submittedName>
</protein>
<keyword evidence="2" id="KW-1185">Reference proteome</keyword>
<name>A0ABR8PXJ0_9CLOT</name>